<reference evidence="2 3" key="1">
    <citation type="journal article" date="2024" name="Nat. Commun.">
        <title>Phylogenomics reveals the evolutionary origins of lichenization in chlorophyte algae.</title>
        <authorList>
            <person name="Puginier C."/>
            <person name="Libourel C."/>
            <person name="Otte J."/>
            <person name="Skaloud P."/>
            <person name="Haon M."/>
            <person name="Grisel S."/>
            <person name="Petersen M."/>
            <person name="Berrin J.G."/>
            <person name="Delaux P.M."/>
            <person name="Dal Grande F."/>
            <person name="Keller J."/>
        </authorList>
    </citation>
    <scope>NUCLEOTIDE SEQUENCE [LARGE SCALE GENOMIC DNA]</scope>
    <source>
        <strain evidence="2 3">SAG 216-7</strain>
    </source>
</reference>
<name>A0ABR2YRP9_9CHLO</name>
<comment type="caution">
    <text evidence="2">The sequence shown here is derived from an EMBL/GenBank/DDBJ whole genome shotgun (WGS) entry which is preliminary data.</text>
</comment>
<evidence type="ECO:0000256" key="1">
    <source>
        <dbReference type="SAM" id="MobiDB-lite"/>
    </source>
</evidence>
<dbReference type="EMBL" id="JALJOT010000007">
    <property type="protein sequence ID" value="KAK9909270.1"/>
    <property type="molecule type" value="Genomic_DNA"/>
</dbReference>
<dbReference type="Pfam" id="PF12579">
    <property type="entry name" value="DUF3755"/>
    <property type="match status" value="1"/>
</dbReference>
<evidence type="ECO:0008006" key="4">
    <source>
        <dbReference type="Google" id="ProtNLM"/>
    </source>
</evidence>
<gene>
    <name evidence="2" type="ORF">WJX75_009873</name>
</gene>
<protein>
    <recommendedName>
        <fullName evidence="4">Myb-like domain-containing protein</fullName>
    </recommendedName>
</protein>
<sequence length="417" mass="43458">MGTIAPPGLIAVQPQLGENGGAPGPSGQTILQARGDTAYTTEWDSAEQAALDSALARFPADRHPPLERYVRAAACLPKKNVRDVALRVAWLRATAAARKRKMADEANSKKQVRRERGQSIFAVQPKPMGGAGVGNPMASSVGLGMAAMPGPNMAMASGMPMPAPIVVQPHGMAYAQPVVPLAPMPQLDDHGAGTVGGVGGPLAQLLEQNYAILNQFKQNMAAYKVNENTELLVRFRDNILTVLNHMNSMQGVMQQMPPLPVRLNVELANNFLPKAVANGMCQFSYVPPPGGMSSGPMLGQQGSSAGMAAPSVPTSAPVAALPPREEPAAAAPEAPPVKMPPVEQPSMPVLANGAVSSEAPTAVPAPSQPSQSDVPAANPCVTSSPKAGIGTRSSSAAQLSPSRPKPKCISWYHRWSR</sequence>
<feature type="region of interest" description="Disordered" evidence="1">
    <location>
        <begin position="294"/>
        <end position="417"/>
    </location>
</feature>
<dbReference type="Proteomes" id="UP001491310">
    <property type="component" value="Unassembled WGS sequence"/>
</dbReference>
<proteinExistence type="predicted"/>
<organism evidence="2 3">
    <name type="scientific">Coccomyxa subellipsoidea</name>
    <dbReference type="NCBI Taxonomy" id="248742"/>
    <lineage>
        <taxon>Eukaryota</taxon>
        <taxon>Viridiplantae</taxon>
        <taxon>Chlorophyta</taxon>
        <taxon>core chlorophytes</taxon>
        <taxon>Trebouxiophyceae</taxon>
        <taxon>Trebouxiophyceae incertae sedis</taxon>
        <taxon>Coccomyxaceae</taxon>
        <taxon>Coccomyxa</taxon>
    </lineage>
</organism>
<keyword evidence="3" id="KW-1185">Reference proteome</keyword>
<accession>A0ABR2YRP9</accession>
<feature type="compositionally biased region" description="Pro residues" evidence="1">
    <location>
        <begin position="333"/>
        <end position="343"/>
    </location>
</feature>
<dbReference type="InterPro" id="IPR022228">
    <property type="entry name" value="DUF3755"/>
</dbReference>
<feature type="compositionally biased region" description="Polar residues" evidence="1">
    <location>
        <begin position="380"/>
        <end position="401"/>
    </location>
</feature>
<dbReference type="PANTHER" id="PTHR14000">
    <property type="entry name" value="FINGER CCCH DOMAIN PROTEIN, PUTATIVE (DUF3755)-RELATED"/>
    <property type="match status" value="1"/>
</dbReference>
<dbReference type="PANTHER" id="PTHR14000:SF1">
    <property type="entry name" value="HISTONE H2A DEUBIQUITINASE (DUF3755)"/>
    <property type="match status" value="1"/>
</dbReference>
<evidence type="ECO:0000313" key="2">
    <source>
        <dbReference type="EMBL" id="KAK9909270.1"/>
    </source>
</evidence>
<evidence type="ECO:0000313" key="3">
    <source>
        <dbReference type="Proteomes" id="UP001491310"/>
    </source>
</evidence>
<feature type="compositionally biased region" description="Low complexity" evidence="1">
    <location>
        <begin position="294"/>
        <end position="332"/>
    </location>
</feature>